<dbReference type="RefSeq" id="WP_036623820.1">
    <property type="nucleotide sequence ID" value="NZ_BGML01000008.1"/>
</dbReference>
<dbReference type="Gene3D" id="2.160.20.80">
    <property type="entry name" value="E3 ubiquitin-protein ligase SopA"/>
    <property type="match status" value="1"/>
</dbReference>
<dbReference type="STRING" id="44252.DJ90_2201"/>
<dbReference type="InterPro" id="IPR051082">
    <property type="entry name" value="Pentapeptide-BTB/POZ_domain"/>
</dbReference>
<dbReference type="Pfam" id="PF00805">
    <property type="entry name" value="Pentapeptide"/>
    <property type="match status" value="2"/>
</dbReference>
<name>A0A090YCF2_PAEMA</name>
<reference evidence="2 4" key="2">
    <citation type="submission" date="2019-11" db="EMBL/GenBank/DDBJ databases">
        <title>Draft genome sequences of five Paenibacillus species of dairy origin.</title>
        <authorList>
            <person name="Olajide A.M."/>
            <person name="Chen S."/>
            <person name="Lapointe G."/>
        </authorList>
    </citation>
    <scope>NUCLEOTIDE SEQUENCE [LARGE SCALE GENOMIC DNA]</scope>
    <source>
        <strain evidence="2 4">3CT49</strain>
    </source>
</reference>
<sequence length="201" mass="22211">MFQYSNQTYEGVNFGTQDLKYGELIGCTFNRCSFSNGSLDEIVSGNCRFVECNFRGASLNGSIHKESAFVNCNFHGADLFVAKFDTCKMTGSDFSGCHMDGITILQGDWSYTNLRHARLVKQDLRGVKFYEADLSGANLEKADLRDCDLTMAVLAKAKLQGADIRGANMEGVDFKTFDVTGLKMDREQSVLFSLCYGAKIG</sequence>
<protein>
    <submittedName>
        <fullName evidence="2">Pentapeptide repeat-containing protein</fullName>
    </submittedName>
    <submittedName>
        <fullName evidence="1">Pentapeptide repeats family protein</fullName>
    </submittedName>
</protein>
<dbReference type="PANTHER" id="PTHR14136:SF17">
    <property type="entry name" value="BTB_POZ DOMAIN-CONTAINING PROTEIN KCTD9"/>
    <property type="match status" value="1"/>
</dbReference>
<evidence type="ECO:0000313" key="2">
    <source>
        <dbReference type="EMBL" id="MUG24062.1"/>
    </source>
</evidence>
<comment type="caution">
    <text evidence="1">The sequence shown here is derived from an EMBL/GenBank/DDBJ whole genome shotgun (WGS) entry which is preliminary data.</text>
</comment>
<dbReference type="EMBL" id="JMQA01000041">
    <property type="protein sequence ID" value="KFM95871.1"/>
    <property type="molecule type" value="Genomic_DNA"/>
</dbReference>
<dbReference type="HOGENOM" id="CLU_033401_5_5_9"/>
<dbReference type="Proteomes" id="UP000029278">
    <property type="component" value="Unassembled WGS sequence"/>
</dbReference>
<keyword evidence="3" id="KW-1185">Reference proteome</keyword>
<reference evidence="1 3" key="1">
    <citation type="submission" date="2014-04" db="EMBL/GenBank/DDBJ databases">
        <authorList>
            <person name="Bishop-Lilly K.A."/>
            <person name="Broomall S.M."/>
            <person name="Chain P.S."/>
            <person name="Chertkov O."/>
            <person name="Coyne S.R."/>
            <person name="Daligault H.E."/>
            <person name="Davenport K.W."/>
            <person name="Erkkila T."/>
            <person name="Frey K.G."/>
            <person name="Gibbons H.S."/>
            <person name="Gu W."/>
            <person name="Jaissle J."/>
            <person name="Johnson S.L."/>
            <person name="Koroleva G.I."/>
            <person name="Ladner J.T."/>
            <person name="Lo C.-C."/>
            <person name="Minogue T.D."/>
            <person name="Munk C."/>
            <person name="Palacios G.F."/>
            <person name="Redden C.L."/>
            <person name="Rosenzweig C.N."/>
            <person name="Scholz M.B."/>
            <person name="Teshima H."/>
            <person name="Xu Y."/>
        </authorList>
    </citation>
    <scope>NUCLEOTIDE SEQUENCE [LARGE SCALE GENOMIC DNA]</scope>
    <source>
        <strain evidence="1 3">8244</strain>
    </source>
</reference>
<accession>A0A090YCF2</accession>
<dbReference type="AlphaFoldDB" id="A0A090YCF2"/>
<gene>
    <name evidence="1" type="ORF">DJ90_2201</name>
    <name evidence="2" type="ORF">GNQ08_16860</name>
</gene>
<dbReference type="PATRIC" id="fig|44252.3.peg.5074"/>
<proteinExistence type="predicted"/>
<dbReference type="PANTHER" id="PTHR14136">
    <property type="entry name" value="BTB_POZ DOMAIN-CONTAINING PROTEIN KCTD9"/>
    <property type="match status" value="1"/>
</dbReference>
<dbReference type="SUPFAM" id="SSF141571">
    <property type="entry name" value="Pentapeptide repeat-like"/>
    <property type="match status" value="1"/>
</dbReference>
<dbReference type="EMBL" id="WNZZ01000012">
    <property type="protein sequence ID" value="MUG24062.1"/>
    <property type="molecule type" value="Genomic_DNA"/>
</dbReference>
<dbReference type="OrthoDB" id="2579959at2"/>
<organism evidence="1 3">
    <name type="scientific">Paenibacillus macerans</name>
    <name type="common">Bacillus macerans</name>
    <dbReference type="NCBI Taxonomy" id="44252"/>
    <lineage>
        <taxon>Bacteria</taxon>
        <taxon>Bacillati</taxon>
        <taxon>Bacillota</taxon>
        <taxon>Bacilli</taxon>
        <taxon>Bacillales</taxon>
        <taxon>Paenibacillaceae</taxon>
        <taxon>Paenibacillus</taxon>
    </lineage>
</organism>
<dbReference type="GeneID" id="77007845"/>
<dbReference type="InterPro" id="IPR001646">
    <property type="entry name" value="5peptide_repeat"/>
</dbReference>
<evidence type="ECO:0000313" key="3">
    <source>
        <dbReference type="Proteomes" id="UP000029278"/>
    </source>
</evidence>
<evidence type="ECO:0000313" key="4">
    <source>
        <dbReference type="Proteomes" id="UP000442469"/>
    </source>
</evidence>
<evidence type="ECO:0000313" key="1">
    <source>
        <dbReference type="EMBL" id="KFM95871.1"/>
    </source>
</evidence>
<dbReference type="Proteomes" id="UP000442469">
    <property type="component" value="Unassembled WGS sequence"/>
</dbReference>